<accession>A0ABU0E8A4</accession>
<dbReference type="CDD" id="cd00077">
    <property type="entry name" value="HDc"/>
    <property type="match status" value="1"/>
</dbReference>
<comment type="caution">
    <text evidence="2">The sequence shown here is derived from an EMBL/GenBank/DDBJ whole genome shotgun (WGS) entry which is preliminary data.</text>
</comment>
<protein>
    <submittedName>
        <fullName evidence="2">Nucleotidyltransferase with HDIG domain</fullName>
    </submittedName>
</protein>
<dbReference type="RefSeq" id="WP_307411703.1">
    <property type="nucleotide sequence ID" value="NZ_JAUSUR010000009.1"/>
</dbReference>
<organism evidence="2 3">
    <name type="scientific">Breznakia pachnodae</name>
    <dbReference type="NCBI Taxonomy" id="265178"/>
    <lineage>
        <taxon>Bacteria</taxon>
        <taxon>Bacillati</taxon>
        <taxon>Bacillota</taxon>
        <taxon>Erysipelotrichia</taxon>
        <taxon>Erysipelotrichales</taxon>
        <taxon>Erysipelotrichaceae</taxon>
        <taxon>Breznakia</taxon>
    </lineage>
</organism>
<feature type="domain" description="HD" evidence="1">
    <location>
        <begin position="27"/>
        <end position="128"/>
    </location>
</feature>
<evidence type="ECO:0000313" key="3">
    <source>
        <dbReference type="Proteomes" id="UP001230220"/>
    </source>
</evidence>
<dbReference type="InterPro" id="IPR003607">
    <property type="entry name" value="HD/PDEase_dom"/>
</dbReference>
<gene>
    <name evidence="2" type="ORF">J2S15_003873</name>
</gene>
<dbReference type="InterPro" id="IPR006674">
    <property type="entry name" value="HD_domain"/>
</dbReference>
<dbReference type="NCBIfam" id="TIGR00277">
    <property type="entry name" value="HDIG"/>
    <property type="match status" value="1"/>
</dbReference>
<dbReference type="SUPFAM" id="SSF109604">
    <property type="entry name" value="HD-domain/PDEase-like"/>
    <property type="match status" value="1"/>
</dbReference>
<name>A0ABU0E8A4_9FIRM</name>
<sequence length="153" mass="17535">MNRVDILRDYINNVLNSIRDDEFKAMGYIHLYGVAQASVLLAKKRKLGEELCEMAALLHDIYTYQNNTSKDHAVKGAVIAREILEELEIASYEEIDIICTAIYNHSSKAMVHDSYSELLKDADVLQHNLYHPDVPDHEKKRYEALLKELGLCV</sequence>
<dbReference type="InterPro" id="IPR006675">
    <property type="entry name" value="HDIG_dom"/>
</dbReference>
<reference evidence="2 3" key="1">
    <citation type="submission" date="2023-07" db="EMBL/GenBank/DDBJ databases">
        <title>Genomic Encyclopedia of Type Strains, Phase IV (KMG-IV): sequencing the most valuable type-strain genomes for metagenomic binning, comparative biology and taxonomic classification.</title>
        <authorList>
            <person name="Goeker M."/>
        </authorList>
    </citation>
    <scope>NUCLEOTIDE SEQUENCE [LARGE SCALE GENOMIC DNA]</scope>
    <source>
        <strain evidence="2 3">DSM 16784</strain>
    </source>
</reference>
<keyword evidence="3" id="KW-1185">Reference proteome</keyword>
<dbReference type="PROSITE" id="PS51831">
    <property type="entry name" value="HD"/>
    <property type="match status" value="1"/>
</dbReference>
<proteinExistence type="predicted"/>
<dbReference type="EMBL" id="JAUSUR010000009">
    <property type="protein sequence ID" value="MDQ0363112.1"/>
    <property type="molecule type" value="Genomic_DNA"/>
</dbReference>
<dbReference type="Gene3D" id="1.10.3210.10">
    <property type="entry name" value="Hypothetical protein af1432"/>
    <property type="match status" value="1"/>
</dbReference>
<evidence type="ECO:0000313" key="2">
    <source>
        <dbReference type="EMBL" id="MDQ0363112.1"/>
    </source>
</evidence>
<dbReference type="Pfam" id="PF01966">
    <property type="entry name" value="HD"/>
    <property type="match status" value="1"/>
</dbReference>
<dbReference type="Proteomes" id="UP001230220">
    <property type="component" value="Unassembled WGS sequence"/>
</dbReference>
<evidence type="ECO:0000259" key="1">
    <source>
        <dbReference type="PROSITE" id="PS51831"/>
    </source>
</evidence>